<feature type="compositionally biased region" description="Low complexity" evidence="1">
    <location>
        <begin position="1"/>
        <end position="12"/>
    </location>
</feature>
<evidence type="ECO:0000256" key="1">
    <source>
        <dbReference type="SAM" id="MobiDB-lite"/>
    </source>
</evidence>
<reference evidence="3" key="2">
    <citation type="journal article" date="2008" name="Nucleic Acids Res.">
        <title>The rice annotation project database (RAP-DB): 2008 update.</title>
        <authorList>
            <consortium name="The rice annotation project (RAP)"/>
        </authorList>
    </citation>
    <scope>GENOME REANNOTATION</scope>
    <source>
        <strain evidence="3">cv. Nipponbare</strain>
    </source>
</reference>
<sequence>MSRGRGSMCSEGEMGGGCREGRREEGEEGRRKGEEGLLWRGRDRGTGREGGREERRGGRGIAGGRGRIVEGVAEALRIF</sequence>
<gene>
    <name evidence="2" type="primary">OSJNBb0034P05.6</name>
</gene>
<accession>Q60DC0</accession>
<proteinExistence type="predicted"/>
<protein>
    <submittedName>
        <fullName evidence="2">Uncharacterized protein</fullName>
    </submittedName>
</protein>
<dbReference type="EMBL" id="AC147803">
    <property type="protein sequence ID" value="AAU89178.1"/>
    <property type="molecule type" value="Genomic_DNA"/>
</dbReference>
<organism evidence="2 3">
    <name type="scientific">Oryza sativa subsp. japonica</name>
    <name type="common">Rice</name>
    <dbReference type="NCBI Taxonomy" id="39947"/>
    <lineage>
        <taxon>Eukaryota</taxon>
        <taxon>Viridiplantae</taxon>
        <taxon>Streptophyta</taxon>
        <taxon>Embryophyta</taxon>
        <taxon>Tracheophyta</taxon>
        <taxon>Spermatophyta</taxon>
        <taxon>Magnoliopsida</taxon>
        <taxon>Liliopsida</taxon>
        <taxon>Poales</taxon>
        <taxon>Poaceae</taxon>
        <taxon>BOP clade</taxon>
        <taxon>Oryzoideae</taxon>
        <taxon>Oryzeae</taxon>
        <taxon>Oryzinae</taxon>
        <taxon>Oryza</taxon>
        <taxon>Oryza sativa</taxon>
    </lineage>
</organism>
<name>Q60DC0_ORYSJ</name>
<evidence type="ECO:0000313" key="2">
    <source>
        <dbReference type="EMBL" id="AAU89178.1"/>
    </source>
</evidence>
<feature type="region of interest" description="Disordered" evidence="1">
    <location>
        <begin position="1"/>
        <end position="65"/>
    </location>
</feature>
<dbReference type="Proteomes" id="UP000000763">
    <property type="component" value="Chromosome 3"/>
</dbReference>
<dbReference type="AlphaFoldDB" id="Q60DC0"/>
<evidence type="ECO:0000313" key="3">
    <source>
        <dbReference type="Proteomes" id="UP000000763"/>
    </source>
</evidence>
<feature type="compositionally biased region" description="Basic and acidic residues" evidence="1">
    <location>
        <begin position="19"/>
        <end position="57"/>
    </location>
</feature>
<reference evidence="3" key="1">
    <citation type="journal article" date="2005" name="Nature">
        <title>The map-based sequence of the rice genome.</title>
        <authorList>
            <consortium name="International rice genome sequencing project (IRGSP)"/>
            <person name="Matsumoto T."/>
            <person name="Wu J."/>
            <person name="Kanamori H."/>
            <person name="Katayose Y."/>
            <person name="Fujisawa M."/>
            <person name="Namiki N."/>
            <person name="Mizuno H."/>
            <person name="Yamamoto K."/>
            <person name="Antonio B.A."/>
            <person name="Baba T."/>
            <person name="Sakata K."/>
            <person name="Nagamura Y."/>
            <person name="Aoki H."/>
            <person name="Arikawa K."/>
            <person name="Arita K."/>
            <person name="Bito T."/>
            <person name="Chiden Y."/>
            <person name="Fujitsuka N."/>
            <person name="Fukunaka R."/>
            <person name="Hamada M."/>
            <person name="Harada C."/>
            <person name="Hayashi A."/>
            <person name="Hijishita S."/>
            <person name="Honda M."/>
            <person name="Hosokawa S."/>
            <person name="Ichikawa Y."/>
            <person name="Idonuma A."/>
            <person name="Iijima M."/>
            <person name="Ikeda M."/>
            <person name="Ikeno M."/>
            <person name="Ito K."/>
            <person name="Ito S."/>
            <person name="Ito T."/>
            <person name="Ito Y."/>
            <person name="Ito Y."/>
            <person name="Iwabuchi A."/>
            <person name="Kamiya K."/>
            <person name="Karasawa W."/>
            <person name="Kurita K."/>
            <person name="Katagiri S."/>
            <person name="Kikuta A."/>
            <person name="Kobayashi H."/>
            <person name="Kobayashi N."/>
            <person name="Machita K."/>
            <person name="Maehara T."/>
            <person name="Masukawa M."/>
            <person name="Mizubayashi T."/>
            <person name="Mukai Y."/>
            <person name="Nagasaki H."/>
            <person name="Nagata Y."/>
            <person name="Naito S."/>
            <person name="Nakashima M."/>
            <person name="Nakama Y."/>
            <person name="Nakamichi Y."/>
            <person name="Nakamura M."/>
            <person name="Meguro A."/>
            <person name="Negishi M."/>
            <person name="Ohta I."/>
            <person name="Ohta T."/>
            <person name="Okamoto M."/>
            <person name="Ono N."/>
            <person name="Saji S."/>
            <person name="Sakaguchi M."/>
            <person name="Sakai K."/>
            <person name="Shibata M."/>
            <person name="Shimokawa T."/>
            <person name="Song J."/>
            <person name="Takazaki Y."/>
            <person name="Terasawa K."/>
            <person name="Tsugane M."/>
            <person name="Tsuji K."/>
            <person name="Ueda S."/>
            <person name="Waki K."/>
            <person name="Yamagata H."/>
            <person name="Yamamoto M."/>
            <person name="Yamamoto S."/>
            <person name="Yamane H."/>
            <person name="Yoshiki S."/>
            <person name="Yoshihara R."/>
            <person name="Yukawa K."/>
            <person name="Zhong H."/>
            <person name="Yano M."/>
            <person name="Yuan Q."/>
            <person name="Ouyang S."/>
            <person name="Liu J."/>
            <person name="Jones K.M."/>
            <person name="Gansberger K."/>
            <person name="Moffat K."/>
            <person name="Hill J."/>
            <person name="Bera J."/>
            <person name="Fadrosh D."/>
            <person name="Jin S."/>
            <person name="Johri S."/>
            <person name="Kim M."/>
            <person name="Overton L."/>
            <person name="Reardon M."/>
            <person name="Tsitrin T."/>
            <person name="Vuong H."/>
            <person name="Weaver B."/>
            <person name="Ciecko A."/>
            <person name="Tallon L."/>
            <person name="Jackson J."/>
            <person name="Pai G."/>
            <person name="Aken S.V."/>
            <person name="Utterback T."/>
            <person name="Reidmuller S."/>
            <person name="Feldblyum T."/>
            <person name="Hsiao J."/>
            <person name="Zismann V."/>
            <person name="Iobst S."/>
            <person name="de Vazeille A.R."/>
            <person name="Buell C.R."/>
            <person name="Ying K."/>
            <person name="Li Y."/>
            <person name="Lu T."/>
            <person name="Huang Y."/>
            <person name="Zhao Q."/>
            <person name="Feng Q."/>
            <person name="Zhang L."/>
            <person name="Zhu J."/>
            <person name="Weng Q."/>
            <person name="Mu J."/>
            <person name="Lu Y."/>
            <person name="Fan D."/>
            <person name="Liu Y."/>
            <person name="Guan J."/>
            <person name="Zhang Y."/>
            <person name="Yu S."/>
            <person name="Liu X."/>
            <person name="Zhang Y."/>
            <person name="Hong G."/>
            <person name="Han B."/>
            <person name="Choisne N."/>
            <person name="Demange N."/>
            <person name="Orjeda G."/>
            <person name="Samain S."/>
            <person name="Cattolico L."/>
            <person name="Pelletier E."/>
            <person name="Couloux A."/>
            <person name="Segurens B."/>
            <person name="Wincker P."/>
            <person name="D'Hont A."/>
            <person name="Scarpelli C."/>
            <person name="Weissenbach J."/>
            <person name="Salanoubat M."/>
            <person name="Quetier F."/>
            <person name="Yu Y."/>
            <person name="Kim H.R."/>
            <person name="Rambo T."/>
            <person name="Currie J."/>
            <person name="Collura K."/>
            <person name="Luo M."/>
            <person name="Yang T."/>
            <person name="Ammiraju J.S.S."/>
            <person name="Engler F."/>
            <person name="Soderlund C."/>
            <person name="Wing R.A."/>
            <person name="Palmer L.E."/>
            <person name="de la Bastide M."/>
            <person name="Spiegel L."/>
            <person name="Nascimento L."/>
            <person name="Zutavern T."/>
            <person name="O'Shaughnessy A."/>
            <person name="Dike S."/>
            <person name="Dedhia N."/>
            <person name="Preston R."/>
            <person name="Balija V."/>
            <person name="McCombie W.R."/>
            <person name="Chow T."/>
            <person name="Chen H."/>
            <person name="Chung M."/>
            <person name="Chen C."/>
            <person name="Shaw J."/>
            <person name="Wu H."/>
            <person name="Hsiao K."/>
            <person name="Chao Y."/>
            <person name="Chu M."/>
            <person name="Cheng C."/>
            <person name="Hour A."/>
            <person name="Lee P."/>
            <person name="Lin S."/>
            <person name="Lin Y."/>
            <person name="Liou J."/>
            <person name="Liu S."/>
            <person name="Hsing Y."/>
            <person name="Raghuvanshi S."/>
            <person name="Mohanty A."/>
            <person name="Bharti A.K."/>
            <person name="Gaur A."/>
            <person name="Gupta V."/>
            <person name="Kumar D."/>
            <person name="Ravi V."/>
            <person name="Vij S."/>
            <person name="Kapur A."/>
            <person name="Khurana P."/>
            <person name="Khurana P."/>
            <person name="Khurana J.P."/>
            <person name="Tyagi A.K."/>
            <person name="Gaikwad K."/>
            <person name="Singh A."/>
            <person name="Dalal V."/>
            <person name="Srivastava S."/>
            <person name="Dixit A."/>
            <person name="Pal A.K."/>
            <person name="Ghazi I.A."/>
            <person name="Yadav M."/>
            <person name="Pandit A."/>
            <person name="Bhargava A."/>
            <person name="Sureshbabu K."/>
            <person name="Batra K."/>
            <person name="Sharma T.R."/>
            <person name="Mohapatra T."/>
            <person name="Singh N.K."/>
            <person name="Messing J."/>
            <person name="Nelson A.B."/>
            <person name="Fuks G."/>
            <person name="Kavchok S."/>
            <person name="Keizer G."/>
            <person name="Linton E."/>
            <person name="Llaca V."/>
            <person name="Song R."/>
            <person name="Tanyolac B."/>
            <person name="Young S."/>
            <person name="Ho-Il K."/>
            <person name="Hahn J.H."/>
            <person name="Sangsakoo G."/>
            <person name="Vanavichit A."/>
            <person name="de Mattos Luiz.A.T."/>
            <person name="Zimmer P.D."/>
            <person name="Malone G."/>
            <person name="Dellagostin O."/>
            <person name="de Oliveira A.C."/>
            <person name="Bevan M."/>
            <person name="Bancroft I."/>
            <person name="Minx P."/>
            <person name="Cordum H."/>
            <person name="Wilson R."/>
            <person name="Cheng Z."/>
            <person name="Jin W."/>
            <person name="Jiang J."/>
            <person name="Leong S.A."/>
            <person name="Iwama H."/>
            <person name="Gojobori T."/>
            <person name="Itoh T."/>
            <person name="Niimura Y."/>
            <person name="Fujii Y."/>
            <person name="Habara T."/>
            <person name="Sakai H."/>
            <person name="Sato Y."/>
            <person name="Wilson G."/>
            <person name="Kumar K."/>
            <person name="McCouch S."/>
            <person name="Juretic N."/>
            <person name="Hoen D."/>
            <person name="Wright S."/>
            <person name="Bruskiewich R."/>
            <person name="Bureau T."/>
            <person name="Miyao A."/>
            <person name="Hirochika H."/>
            <person name="Nishikawa T."/>
            <person name="Kadowaki K."/>
            <person name="Sugiura M."/>
            <person name="Burr B."/>
            <person name="Sasaki T."/>
        </authorList>
    </citation>
    <scope>NUCLEOTIDE SEQUENCE [LARGE SCALE GENOMIC DNA]</scope>
    <source>
        <strain evidence="3">cv. Nipponbare</strain>
    </source>
</reference>